<dbReference type="OrthoDB" id="1798711at2"/>
<evidence type="ECO:0000313" key="2">
    <source>
        <dbReference type="Proteomes" id="UP000199225"/>
    </source>
</evidence>
<dbReference type="RefSeq" id="WP_093190669.1">
    <property type="nucleotide sequence ID" value="NZ_FNEV01000001.1"/>
</dbReference>
<organism evidence="1 2">
    <name type="scientific">Salimicrobium halophilum</name>
    <dbReference type="NCBI Taxonomy" id="86666"/>
    <lineage>
        <taxon>Bacteria</taxon>
        <taxon>Bacillati</taxon>
        <taxon>Bacillota</taxon>
        <taxon>Bacilli</taxon>
        <taxon>Bacillales</taxon>
        <taxon>Bacillaceae</taxon>
        <taxon>Salimicrobium</taxon>
    </lineage>
</organism>
<sequence length="62" mass="7156">MSCPNCMSREIGRIGVNRFYCWNCCIEIFQAGGRWNVAEIDWDGSLCSLNDLFDPLPVLRNR</sequence>
<accession>A0A1G8PMP1</accession>
<gene>
    <name evidence="1" type="ORF">SAMN04490247_0079</name>
</gene>
<dbReference type="AlphaFoldDB" id="A0A1G8PMP1"/>
<keyword evidence="2" id="KW-1185">Reference proteome</keyword>
<dbReference type="EMBL" id="FNEV01000001">
    <property type="protein sequence ID" value="SDI93578.1"/>
    <property type="molecule type" value="Genomic_DNA"/>
</dbReference>
<reference evidence="2" key="1">
    <citation type="submission" date="2016-10" db="EMBL/GenBank/DDBJ databases">
        <authorList>
            <person name="Varghese N."/>
            <person name="Submissions S."/>
        </authorList>
    </citation>
    <scope>NUCLEOTIDE SEQUENCE [LARGE SCALE GENOMIC DNA]</scope>
    <source>
        <strain evidence="2">DSM 4771</strain>
    </source>
</reference>
<name>A0A1G8PMP1_9BACI</name>
<proteinExistence type="predicted"/>
<dbReference type="Proteomes" id="UP000199225">
    <property type="component" value="Unassembled WGS sequence"/>
</dbReference>
<protein>
    <submittedName>
        <fullName evidence="1">Uncharacterized protein</fullName>
    </submittedName>
</protein>
<evidence type="ECO:0000313" key="1">
    <source>
        <dbReference type="EMBL" id="SDI93578.1"/>
    </source>
</evidence>
<dbReference type="STRING" id="86666.SAMN04490247_0079"/>